<evidence type="ECO:0000313" key="4">
    <source>
        <dbReference type="Proteomes" id="UP001597085"/>
    </source>
</evidence>
<dbReference type="SUPFAM" id="SSF51735">
    <property type="entry name" value="NAD(P)-binding Rossmann-fold domains"/>
    <property type="match status" value="1"/>
</dbReference>
<gene>
    <name evidence="3" type="ORF">ACFSBX_12825</name>
</gene>
<dbReference type="Proteomes" id="UP001597085">
    <property type="component" value="Unassembled WGS sequence"/>
</dbReference>
<dbReference type="Pfam" id="PF13460">
    <property type="entry name" value="NAD_binding_10"/>
    <property type="match status" value="1"/>
</dbReference>
<reference evidence="3 4" key="1">
    <citation type="journal article" date="2019" name="Int. J. Syst. Evol. Microbiol.">
        <title>The Global Catalogue of Microorganisms (GCM) 10K type strain sequencing project: providing services to taxonomists for standard genome sequencing and annotation.</title>
        <authorList>
            <consortium name="The Broad Institute Genomics Platform"/>
            <consortium name="The Broad Institute Genome Sequencing Center for Infectious Disease"/>
            <person name="Wu L."/>
            <person name="Ma J."/>
        </authorList>
    </citation>
    <scope>NUCLEOTIDE SEQUENCE [LARGE SCALE GENOMIC DNA]</scope>
    <source>
        <strain evidence="3 4">CGMCC 1.12121</strain>
    </source>
</reference>
<comment type="caution">
    <text evidence="3">The sequence shown here is derived from an EMBL/GenBank/DDBJ whole genome shotgun (WGS) entry which is preliminary data.</text>
</comment>
<evidence type="ECO:0000313" key="3">
    <source>
        <dbReference type="EMBL" id="MFD1599839.1"/>
    </source>
</evidence>
<feature type="domain" description="NAD(P)-binding" evidence="2">
    <location>
        <begin position="30"/>
        <end position="139"/>
    </location>
</feature>
<dbReference type="InterPro" id="IPR051606">
    <property type="entry name" value="Polyketide_Oxido-like"/>
</dbReference>
<organism evidence="3 4">
    <name type="scientific">Halobellus rarus</name>
    <dbReference type="NCBI Taxonomy" id="1126237"/>
    <lineage>
        <taxon>Archaea</taxon>
        <taxon>Methanobacteriati</taxon>
        <taxon>Methanobacteriota</taxon>
        <taxon>Stenosarchaea group</taxon>
        <taxon>Halobacteria</taxon>
        <taxon>Halobacteriales</taxon>
        <taxon>Haloferacaceae</taxon>
        <taxon>Halobellus</taxon>
    </lineage>
</organism>
<dbReference type="RefSeq" id="WP_256422451.1">
    <property type="nucleotide sequence ID" value="NZ_JANHDI010000012.1"/>
</dbReference>
<dbReference type="InterPro" id="IPR036291">
    <property type="entry name" value="NAD(P)-bd_dom_sf"/>
</dbReference>
<dbReference type="EMBL" id="JBHUDK010000011">
    <property type="protein sequence ID" value="MFD1599839.1"/>
    <property type="molecule type" value="Genomic_DNA"/>
</dbReference>
<dbReference type="PANTHER" id="PTHR43355">
    <property type="entry name" value="FLAVIN REDUCTASE (NADPH)"/>
    <property type="match status" value="1"/>
</dbReference>
<dbReference type="InterPro" id="IPR016040">
    <property type="entry name" value="NAD(P)-bd_dom"/>
</dbReference>
<dbReference type="Gene3D" id="3.40.50.720">
    <property type="entry name" value="NAD(P)-binding Rossmann-like Domain"/>
    <property type="match status" value="1"/>
</dbReference>
<proteinExistence type="predicted"/>
<dbReference type="AlphaFoldDB" id="A0ABD6CQZ6"/>
<evidence type="ECO:0000256" key="1">
    <source>
        <dbReference type="SAM" id="MobiDB-lite"/>
    </source>
</evidence>
<protein>
    <submittedName>
        <fullName evidence="3">NAD(P)-dependent oxidoreductase</fullName>
    </submittedName>
</protein>
<accession>A0ABD6CQZ6</accession>
<feature type="region of interest" description="Disordered" evidence="1">
    <location>
        <begin position="1"/>
        <end position="33"/>
    </location>
</feature>
<keyword evidence="4" id="KW-1185">Reference proteome</keyword>
<sequence>MLRASESFEPDGRSGGRARRRLGTPPGEAADDTLSAGVQTLVEAMADIGIERFVGVAAAGVLDAPGGGLRLDAVGFPPFLRGVAKQHRAVYETLTESSVQWTLVCPPDIPDGDATGQARVETDRLPDGGTQVTTCDVAAS</sequence>
<dbReference type="PANTHER" id="PTHR43355:SF2">
    <property type="entry name" value="FLAVIN REDUCTASE (NADPH)"/>
    <property type="match status" value="1"/>
</dbReference>
<name>A0ABD6CQZ6_9EURY</name>
<evidence type="ECO:0000259" key="2">
    <source>
        <dbReference type="Pfam" id="PF13460"/>
    </source>
</evidence>